<evidence type="ECO:0000256" key="3">
    <source>
        <dbReference type="ARBA" id="ARBA00022614"/>
    </source>
</evidence>
<evidence type="ECO:0000256" key="1">
    <source>
        <dbReference type="ARBA" id="ARBA00004604"/>
    </source>
</evidence>
<evidence type="ECO:0000313" key="11">
    <source>
        <dbReference type="Proteomes" id="UP001159405"/>
    </source>
</evidence>
<evidence type="ECO:0000259" key="9">
    <source>
        <dbReference type="PROSITE" id="PS50102"/>
    </source>
</evidence>
<feature type="compositionally biased region" description="Basic residues" evidence="8">
    <location>
        <begin position="639"/>
        <end position="648"/>
    </location>
</feature>
<feature type="compositionally biased region" description="Basic residues" evidence="8">
    <location>
        <begin position="578"/>
        <end position="594"/>
    </location>
</feature>
<gene>
    <name evidence="10" type="ORF">PLOB_00020607</name>
</gene>
<keyword evidence="4" id="KW-0677">Repeat</keyword>
<dbReference type="Gene3D" id="3.30.70.330">
    <property type="match status" value="2"/>
</dbReference>
<evidence type="ECO:0000256" key="7">
    <source>
        <dbReference type="PROSITE-ProRule" id="PRU00176"/>
    </source>
</evidence>
<evidence type="ECO:0000256" key="2">
    <source>
        <dbReference type="ARBA" id="ARBA00007077"/>
    </source>
</evidence>
<dbReference type="InterPro" id="IPR001611">
    <property type="entry name" value="Leu-rich_rpt"/>
</dbReference>
<dbReference type="InterPro" id="IPR012677">
    <property type="entry name" value="Nucleotide-bd_a/b_plait_sf"/>
</dbReference>
<sequence length="648" mass="73473">MASDLQALSGYKVGEISQALFTNQESKTYLKKNVELSALFSSTNPSQPAFVAVPLKKEKETLKSHENENSQAGTKQIGVNRSTRKRKIPTSDDEDEELIKKARKRKKKSNEAEENPERLARTVFVGNLPIEFTRKKLKKLFAVYGEVESVRFRSAGFSFFCLLWTTLTLRRIQTAVRKSFEIASRKKLDTLDLIRKQIQQIPSGLDKFDLSNLKFLYLEGNIISFLPEDFFPCLASLEWLDLRNNILCEIPRNIGQHKKLKTLLLGRNQLKFLPAELGLVKTLTGLNLSDNPLEEPPQTILMKGISAVQVYLLERLGIYPEEEEASDSESDQQSTIESGNHLQAGCEDVDNESMSSIVNEKEEIPHRNLAENHPMMQSVSPQAALAYYGALLGEVPHSYIFKPWKTGALAKPDLSRKVAMKKREFHSDRHNISGYVVFKERECAVKSLKSNGMEVDGLHIRVDLTGQNNKHDHRRSIFVGNLPFDTEEEPLRQVFNDCGEIEAVRIVRDSKTGLGKGFGFILFEEKDAVMFALKKNQTEFRGRALRIYPSTENPQQGHSKDVKGRSKTYSFSGITAKRGLKKERKGKKKQKFVRGYKGSQSAQNSYGGGKKPKHRNEKLNNPKNRNRTSKFSKDSSKQGRNKMKGRPS</sequence>
<accession>A0ABN8NKU0</accession>
<evidence type="ECO:0000256" key="8">
    <source>
        <dbReference type="SAM" id="MobiDB-lite"/>
    </source>
</evidence>
<feature type="region of interest" description="Disordered" evidence="8">
    <location>
        <begin position="55"/>
        <end position="116"/>
    </location>
</feature>
<dbReference type="InterPro" id="IPR000504">
    <property type="entry name" value="RRM_dom"/>
</dbReference>
<dbReference type="PANTHER" id="PTHR23236">
    <property type="entry name" value="EUKARYOTIC TRANSLATION INITIATION FACTOR 4B/4H"/>
    <property type="match status" value="1"/>
</dbReference>
<comment type="similarity">
    <text evidence="2">Belongs to the RRM RBM34 family.</text>
</comment>
<dbReference type="InterPro" id="IPR034221">
    <property type="entry name" value="RBM34_RRM2"/>
</dbReference>
<evidence type="ECO:0000313" key="10">
    <source>
        <dbReference type="EMBL" id="CAH3111756.1"/>
    </source>
</evidence>
<keyword evidence="3" id="KW-0433">Leucine-rich repeat</keyword>
<name>A0ABN8NKU0_9CNID</name>
<dbReference type="CDD" id="cd12395">
    <property type="entry name" value="RRM2_RBM34"/>
    <property type="match status" value="1"/>
</dbReference>
<organism evidence="10 11">
    <name type="scientific">Porites lobata</name>
    <dbReference type="NCBI Taxonomy" id="104759"/>
    <lineage>
        <taxon>Eukaryota</taxon>
        <taxon>Metazoa</taxon>
        <taxon>Cnidaria</taxon>
        <taxon>Anthozoa</taxon>
        <taxon>Hexacorallia</taxon>
        <taxon>Scleractinia</taxon>
        <taxon>Fungiina</taxon>
        <taxon>Poritidae</taxon>
        <taxon>Porites</taxon>
    </lineage>
</organism>
<evidence type="ECO:0000256" key="4">
    <source>
        <dbReference type="ARBA" id="ARBA00022737"/>
    </source>
</evidence>
<dbReference type="InterPro" id="IPR032675">
    <property type="entry name" value="LRR_dom_sf"/>
</dbReference>
<dbReference type="Gene3D" id="3.80.10.10">
    <property type="entry name" value="Ribonuclease Inhibitor"/>
    <property type="match status" value="1"/>
</dbReference>
<keyword evidence="6" id="KW-0539">Nucleus</keyword>
<feature type="domain" description="RRM" evidence="9">
    <location>
        <begin position="121"/>
        <end position="160"/>
    </location>
</feature>
<evidence type="ECO:0000256" key="5">
    <source>
        <dbReference type="ARBA" id="ARBA00022884"/>
    </source>
</evidence>
<dbReference type="SUPFAM" id="SSF52075">
    <property type="entry name" value="Outer arm dynein light chain 1"/>
    <property type="match status" value="1"/>
</dbReference>
<keyword evidence="5 7" id="KW-0694">RNA-binding</keyword>
<feature type="domain" description="RRM" evidence="9">
    <location>
        <begin position="475"/>
        <end position="552"/>
    </location>
</feature>
<feature type="compositionally biased region" description="Polar residues" evidence="8">
    <location>
        <begin position="69"/>
        <end position="81"/>
    </location>
</feature>
<dbReference type="PROSITE" id="PS50102">
    <property type="entry name" value="RRM"/>
    <property type="match status" value="2"/>
</dbReference>
<protein>
    <recommendedName>
        <fullName evidence="9">RRM domain-containing protein</fullName>
    </recommendedName>
</protein>
<dbReference type="Proteomes" id="UP001159405">
    <property type="component" value="Unassembled WGS sequence"/>
</dbReference>
<dbReference type="SUPFAM" id="SSF54928">
    <property type="entry name" value="RNA-binding domain, RBD"/>
    <property type="match status" value="2"/>
</dbReference>
<proteinExistence type="inferred from homology"/>
<dbReference type="Pfam" id="PF13855">
    <property type="entry name" value="LRR_8"/>
    <property type="match status" value="1"/>
</dbReference>
<feature type="compositionally biased region" description="Basic and acidic residues" evidence="8">
    <location>
        <begin position="55"/>
        <end position="68"/>
    </location>
</feature>
<reference evidence="10 11" key="1">
    <citation type="submission" date="2022-05" db="EMBL/GenBank/DDBJ databases">
        <authorList>
            <consortium name="Genoscope - CEA"/>
            <person name="William W."/>
        </authorList>
    </citation>
    <scope>NUCLEOTIDE SEQUENCE [LARGE SCALE GENOMIC DNA]</scope>
</reference>
<comment type="caution">
    <text evidence="10">The sequence shown here is derived from an EMBL/GenBank/DDBJ whole genome shotgun (WGS) entry which is preliminary data.</text>
</comment>
<keyword evidence="11" id="KW-1185">Reference proteome</keyword>
<comment type="subcellular location">
    <subcellularLocation>
        <location evidence="1">Nucleus</location>
        <location evidence="1">Nucleolus</location>
    </subcellularLocation>
</comment>
<dbReference type="InterPro" id="IPR003591">
    <property type="entry name" value="Leu-rich_rpt_typical-subtyp"/>
</dbReference>
<feature type="region of interest" description="Disordered" evidence="8">
    <location>
        <begin position="549"/>
        <end position="648"/>
    </location>
</feature>
<dbReference type="SMART" id="SM00360">
    <property type="entry name" value="RRM"/>
    <property type="match status" value="2"/>
</dbReference>
<dbReference type="SMART" id="SM00369">
    <property type="entry name" value="LRR_TYP"/>
    <property type="match status" value="3"/>
</dbReference>
<dbReference type="EMBL" id="CALNXK010000024">
    <property type="protein sequence ID" value="CAH3111756.1"/>
    <property type="molecule type" value="Genomic_DNA"/>
</dbReference>
<evidence type="ECO:0000256" key="6">
    <source>
        <dbReference type="ARBA" id="ARBA00023242"/>
    </source>
</evidence>
<dbReference type="Pfam" id="PF00076">
    <property type="entry name" value="RRM_1"/>
    <property type="match status" value="2"/>
</dbReference>
<dbReference type="InterPro" id="IPR035979">
    <property type="entry name" value="RBD_domain_sf"/>
</dbReference>
<dbReference type="PANTHER" id="PTHR23236:SF25">
    <property type="entry name" value="RNA-BINDING PROTEIN 34"/>
    <property type="match status" value="1"/>
</dbReference>